<dbReference type="PROSITE" id="PS50931">
    <property type="entry name" value="HTH_LYSR"/>
    <property type="match status" value="1"/>
</dbReference>
<feature type="domain" description="HTH lysR-type" evidence="5">
    <location>
        <begin position="1"/>
        <end position="58"/>
    </location>
</feature>
<keyword evidence="2" id="KW-0805">Transcription regulation</keyword>
<name>A0ABV3WZI9_9HYPH</name>
<dbReference type="Gene3D" id="1.10.10.10">
    <property type="entry name" value="Winged helix-like DNA-binding domain superfamily/Winged helix DNA-binding domain"/>
    <property type="match status" value="1"/>
</dbReference>
<dbReference type="RefSeq" id="WP_173194303.1">
    <property type="nucleotide sequence ID" value="NZ_JABETK010000003.1"/>
</dbReference>
<dbReference type="SUPFAM" id="SSF46785">
    <property type="entry name" value="Winged helix' DNA-binding domain"/>
    <property type="match status" value="1"/>
</dbReference>
<comment type="similarity">
    <text evidence="1">Belongs to the LysR transcriptional regulatory family.</text>
</comment>
<evidence type="ECO:0000256" key="3">
    <source>
        <dbReference type="ARBA" id="ARBA00023125"/>
    </source>
</evidence>
<dbReference type="Proteomes" id="UP001559025">
    <property type="component" value="Unassembled WGS sequence"/>
</dbReference>
<dbReference type="InterPro" id="IPR000847">
    <property type="entry name" value="LysR_HTH_N"/>
</dbReference>
<keyword evidence="4" id="KW-0804">Transcription</keyword>
<dbReference type="Gene3D" id="3.40.190.290">
    <property type="match status" value="1"/>
</dbReference>
<evidence type="ECO:0000313" key="7">
    <source>
        <dbReference type="Proteomes" id="UP001559025"/>
    </source>
</evidence>
<dbReference type="InterPro" id="IPR036388">
    <property type="entry name" value="WH-like_DNA-bd_sf"/>
</dbReference>
<organism evidence="6 7">
    <name type="scientific">Neoaquamicrobium sediminum</name>
    <dbReference type="NCBI Taxonomy" id="1849104"/>
    <lineage>
        <taxon>Bacteria</taxon>
        <taxon>Pseudomonadati</taxon>
        <taxon>Pseudomonadota</taxon>
        <taxon>Alphaproteobacteria</taxon>
        <taxon>Hyphomicrobiales</taxon>
        <taxon>Phyllobacteriaceae</taxon>
        <taxon>Neoaquamicrobium</taxon>
    </lineage>
</organism>
<gene>
    <name evidence="6" type="ORF">V1479_22175</name>
</gene>
<dbReference type="CDD" id="cd08415">
    <property type="entry name" value="PBP2_LysR_opines_like"/>
    <property type="match status" value="1"/>
</dbReference>
<dbReference type="InterPro" id="IPR036390">
    <property type="entry name" value="WH_DNA-bd_sf"/>
</dbReference>
<sequence length="299" mass="33076">MNFRQIEAFRAVMICGTASRAAEMLRISQPAVSRHIAELEASARLTLFERSRGRLKVTAEGKAFFEEVTRAFTGIERLRFAAENIRSFVGARLRVVSMPALGHAFLPRVVGRFARQFPNSSVLLQVRSSEFVREEIAAGNYDLGFAADEINSAGVEVQPFASPDAVCLLPQGHRLAGYQTVRPVDFDNERFVTLANEDAARSRFDRIFAEAGVRPKIVSETQYSLTVCNLVRNGVGIALVNPFSLDGLDLTGMALVRFRPSAQFRSLLVRPPNAPQSRLADAFLGMAELERDRQAAGWL</sequence>
<evidence type="ECO:0000256" key="2">
    <source>
        <dbReference type="ARBA" id="ARBA00023015"/>
    </source>
</evidence>
<proteinExistence type="inferred from homology"/>
<dbReference type="Pfam" id="PF00126">
    <property type="entry name" value="HTH_1"/>
    <property type="match status" value="1"/>
</dbReference>
<keyword evidence="3" id="KW-0238">DNA-binding</keyword>
<dbReference type="Pfam" id="PF03466">
    <property type="entry name" value="LysR_substrate"/>
    <property type="match status" value="1"/>
</dbReference>
<dbReference type="PANTHER" id="PTHR30427:SF1">
    <property type="entry name" value="TRANSCRIPTIONAL ACTIVATOR PROTEIN LYSR"/>
    <property type="match status" value="1"/>
</dbReference>
<reference evidence="6 7" key="1">
    <citation type="submission" date="2024-01" db="EMBL/GenBank/DDBJ databases">
        <title>New evidence supports the origin of RcGTA from prophage.</title>
        <authorList>
            <person name="Xu Y."/>
            <person name="Liu B."/>
            <person name="Chen F."/>
        </authorList>
    </citation>
    <scope>NUCLEOTIDE SEQUENCE [LARGE SCALE GENOMIC DNA]</scope>
    <source>
        <strain evidence="6 7">CBW1107-2</strain>
    </source>
</reference>
<dbReference type="PANTHER" id="PTHR30427">
    <property type="entry name" value="TRANSCRIPTIONAL ACTIVATOR PROTEIN LYSR"/>
    <property type="match status" value="1"/>
</dbReference>
<accession>A0ABV3WZI9</accession>
<dbReference type="EMBL" id="JAZHFV010000008">
    <property type="protein sequence ID" value="MEX4010029.1"/>
    <property type="molecule type" value="Genomic_DNA"/>
</dbReference>
<comment type="caution">
    <text evidence="6">The sequence shown here is derived from an EMBL/GenBank/DDBJ whole genome shotgun (WGS) entry which is preliminary data.</text>
</comment>
<evidence type="ECO:0000256" key="1">
    <source>
        <dbReference type="ARBA" id="ARBA00009437"/>
    </source>
</evidence>
<evidence type="ECO:0000256" key="4">
    <source>
        <dbReference type="ARBA" id="ARBA00023163"/>
    </source>
</evidence>
<evidence type="ECO:0000259" key="5">
    <source>
        <dbReference type="PROSITE" id="PS50931"/>
    </source>
</evidence>
<dbReference type="InterPro" id="IPR037424">
    <property type="entry name" value="NocR_PBP2"/>
</dbReference>
<protein>
    <submittedName>
        <fullName evidence="6">LysR substrate-binding domain-containing protein</fullName>
    </submittedName>
</protein>
<evidence type="ECO:0000313" key="6">
    <source>
        <dbReference type="EMBL" id="MEX4010029.1"/>
    </source>
</evidence>
<keyword evidence="7" id="KW-1185">Reference proteome</keyword>
<dbReference type="PRINTS" id="PR00039">
    <property type="entry name" value="HTHLYSR"/>
</dbReference>
<dbReference type="InterPro" id="IPR005119">
    <property type="entry name" value="LysR_subst-bd"/>
</dbReference>
<dbReference type="SUPFAM" id="SSF53850">
    <property type="entry name" value="Periplasmic binding protein-like II"/>
    <property type="match status" value="1"/>
</dbReference>